<feature type="region of interest" description="Disordered" evidence="5">
    <location>
        <begin position="236"/>
        <end position="256"/>
    </location>
</feature>
<dbReference type="KEGG" id="abac:LuPra_05439"/>
<dbReference type="Pfam" id="PF04228">
    <property type="entry name" value="Zn_peptidase"/>
    <property type="match status" value="1"/>
</dbReference>
<accession>A0A143PV40</accession>
<dbReference type="AlphaFoldDB" id="A0A143PV40"/>
<reference evidence="8" key="2">
    <citation type="submission" date="2016-04" db="EMBL/GenBank/DDBJ databases">
        <title>First Complete Genome Sequence of a Subdivision 6 Acidobacterium.</title>
        <authorList>
            <person name="Huang S."/>
            <person name="Vieira S."/>
            <person name="Bunk B."/>
            <person name="Riedel T."/>
            <person name="Sproeer C."/>
            <person name="Overmann J."/>
        </authorList>
    </citation>
    <scope>NUCLEOTIDE SEQUENCE [LARGE SCALE GENOMIC DNA]</scope>
    <source>
        <strain evidence="8">DSM 100886 HEG_-6_39</strain>
    </source>
</reference>
<keyword evidence="8" id="KW-1185">Reference proteome</keyword>
<evidence type="ECO:0000313" key="7">
    <source>
        <dbReference type="EMBL" id="AMY12166.1"/>
    </source>
</evidence>
<dbReference type="PANTHER" id="PTHR30168">
    <property type="entry name" value="PUTATIVE MEMBRANE PROTEIN YPFJ"/>
    <property type="match status" value="1"/>
</dbReference>
<keyword evidence="2 6" id="KW-0812">Transmembrane</keyword>
<comment type="subcellular location">
    <subcellularLocation>
        <location evidence="1">Membrane</location>
        <topology evidence="1">Single-pass membrane protein</topology>
    </subcellularLocation>
</comment>
<evidence type="ECO:0000256" key="2">
    <source>
        <dbReference type="ARBA" id="ARBA00022692"/>
    </source>
</evidence>
<sequence length="280" mass="30651">MRWNPGGEQSQNVEDRRGAGMGGRSTIGLGGVVILFVLSLIFGRDLVSPVLQQQAEAPQTTGQAPPLETTPQEEAKVKELRFMLRDLELTWANLLGGRYQEPRLVLFRGATPSACGMGESAMGPFYCPGDRKVYLDLEFFDQLDRRFGAPGDFAQAYVIAHEVGHHVQNLLGIERQVRALQQQSPRQANQLSVLMELQADCFAGVWGHSTAQRDILEPGDAEEGLRAASAIGDDALQRQSSGRVRPESFTHGSAAQRGEWLRRGLETGDIKSCDTFKAGS</sequence>
<evidence type="ECO:0000256" key="6">
    <source>
        <dbReference type="SAM" id="Phobius"/>
    </source>
</evidence>
<dbReference type="PATRIC" id="fig|1813736.3.peg.5723"/>
<dbReference type="STRING" id="1855912.LuPra_05439"/>
<dbReference type="GO" id="GO:0016020">
    <property type="term" value="C:membrane"/>
    <property type="evidence" value="ECO:0007669"/>
    <property type="project" value="UniProtKB-SubCell"/>
</dbReference>
<dbReference type="GO" id="GO:0006508">
    <property type="term" value="P:proteolysis"/>
    <property type="evidence" value="ECO:0007669"/>
    <property type="project" value="UniProtKB-KW"/>
</dbReference>
<evidence type="ECO:0000256" key="5">
    <source>
        <dbReference type="SAM" id="MobiDB-lite"/>
    </source>
</evidence>
<dbReference type="EMBL" id="CP015136">
    <property type="protein sequence ID" value="AMY12166.1"/>
    <property type="molecule type" value="Genomic_DNA"/>
</dbReference>
<keyword evidence="7" id="KW-0482">Metalloprotease</keyword>
<dbReference type="Proteomes" id="UP000076079">
    <property type="component" value="Chromosome"/>
</dbReference>
<keyword evidence="7" id="KW-0645">Protease</keyword>
<keyword evidence="3 6" id="KW-1133">Transmembrane helix</keyword>
<evidence type="ECO:0000313" key="8">
    <source>
        <dbReference type="Proteomes" id="UP000076079"/>
    </source>
</evidence>
<evidence type="ECO:0000256" key="3">
    <source>
        <dbReference type="ARBA" id="ARBA00022989"/>
    </source>
</evidence>
<dbReference type="InterPro" id="IPR007343">
    <property type="entry name" value="Uncharacterised_pept_Zn_put"/>
</dbReference>
<protein>
    <submittedName>
        <fullName evidence="7">Putative metalloprotease</fullName>
    </submittedName>
</protein>
<evidence type="ECO:0000256" key="4">
    <source>
        <dbReference type="ARBA" id="ARBA00023136"/>
    </source>
</evidence>
<dbReference type="OrthoDB" id="9774900at2"/>
<gene>
    <name evidence="7" type="ORF">LuPra_05439</name>
</gene>
<name>A0A143PV40_LUTPR</name>
<dbReference type="RefSeq" id="WP_110173647.1">
    <property type="nucleotide sequence ID" value="NZ_CP015136.1"/>
</dbReference>
<organism evidence="7 8">
    <name type="scientific">Luteitalea pratensis</name>
    <dbReference type="NCBI Taxonomy" id="1855912"/>
    <lineage>
        <taxon>Bacteria</taxon>
        <taxon>Pseudomonadati</taxon>
        <taxon>Acidobacteriota</taxon>
        <taxon>Vicinamibacteria</taxon>
        <taxon>Vicinamibacterales</taxon>
        <taxon>Vicinamibacteraceae</taxon>
        <taxon>Luteitalea</taxon>
    </lineage>
</organism>
<dbReference type="PANTHER" id="PTHR30168:SF0">
    <property type="entry name" value="INNER MEMBRANE PROTEIN"/>
    <property type="match status" value="1"/>
</dbReference>
<reference evidence="7 8" key="1">
    <citation type="journal article" date="2016" name="Genome Announc.">
        <title>First Complete Genome Sequence of a Subdivision 6 Acidobacterium Strain.</title>
        <authorList>
            <person name="Huang S."/>
            <person name="Vieira S."/>
            <person name="Bunk B."/>
            <person name="Riedel T."/>
            <person name="Sproer C."/>
            <person name="Overmann J."/>
        </authorList>
    </citation>
    <scope>NUCLEOTIDE SEQUENCE [LARGE SCALE GENOMIC DNA]</scope>
    <source>
        <strain evidence="8">DSM 100886 HEG_-6_39</strain>
    </source>
</reference>
<keyword evidence="4 6" id="KW-0472">Membrane</keyword>
<dbReference type="GO" id="GO:0008237">
    <property type="term" value="F:metallopeptidase activity"/>
    <property type="evidence" value="ECO:0007669"/>
    <property type="project" value="UniProtKB-KW"/>
</dbReference>
<proteinExistence type="predicted"/>
<keyword evidence="7" id="KW-0378">Hydrolase</keyword>
<evidence type="ECO:0000256" key="1">
    <source>
        <dbReference type="ARBA" id="ARBA00004167"/>
    </source>
</evidence>
<feature type="transmembrane region" description="Helical" evidence="6">
    <location>
        <begin position="21"/>
        <end position="42"/>
    </location>
</feature>